<dbReference type="Gene3D" id="3.30.70.670">
    <property type="entry name" value="Formiminotransferase, C-terminal subdomain"/>
    <property type="match status" value="1"/>
</dbReference>
<dbReference type="Pfam" id="PF07837">
    <property type="entry name" value="FTCD_N"/>
    <property type="match status" value="1"/>
</dbReference>
<evidence type="ECO:0000256" key="2">
    <source>
        <dbReference type="ARBA" id="ARBA00022679"/>
    </source>
</evidence>
<keyword evidence="6" id="KW-1185">Reference proteome</keyword>
<sequence length="308" mass="33765">MRPKISESLLVCCKLYISEARNSFVIESIERAAKQNNVIVVNKFVDEIYNRTSYTLVAHSSTNSLLDTIPLQNAVTDMVKTALDMIDLRLHEGTHPRLGVVDHILFHPLGTSTLDKAAELCKSIAANIGRLLEVPIYLYGAAHSDGRTLDSIRRDLGYFQPNSDGRQWIGDPNTDISFVKPDEGPLEVDPSKGLITIGASPWVGSCNVPIHSEDIELVKNIARSISEKGGGLPSVQAIGVEHAKGSCEVACYLLDLDRVRAGQVQTEVERVCSELGVTVGKVYLTDFLPEEITNLYAKAIESCFAERI</sequence>
<protein>
    <recommendedName>
        <fullName evidence="1">glutamate formimidoyltransferase</fullName>
        <ecNumber evidence="1">2.1.2.5</ecNumber>
    </recommendedName>
</protein>
<dbReference type="InterPro" id="IPR012886">
    <property type="entry name" value="Formiminotransferase_N"/>
</dbReference>
<evidence type="ECO:0000256" key="1">
    <source>
        <dbReference type="ARBA" id="ARBA00012252"/>
    </source>
</evidence>
<dbReference type="Gene3D" id="3.30.990.10">
    <property type="entry name" value="Formiminotransferase, N-terminal subdomain"/>
    <property type="match status" value="1"/>
</dbReference>
<dbReference type="InterPro" id="IPR013802">
    <property type="entry name" value="Formiminotransferase_C"/>
</dbReference>
<dbReference type="SMART" id="SM01221">
    <property type="entry name" value="FTCD"/>
    <property type="match status" value="1"/>
</dbReference>
<keyword evidence="2" id="KW-0808">Transferase</keyword>
<reference evidence="5 6" key="1">
    <citation type="journal article" date="2022" name="Cell">
        <title>Repeat-based holocentromeres influence genome architecture and karyotype evolution.</title>
        <authorList>
            <person name="Hofstatter P.G."/>
            <person name="Thangavel G."/>
            <person name="Lux T."/>
            <person name="Neumann P."/>
            <person name="Vondrak T."/>
            <person name="Novak P."/>
            <person name="Zhang M."/>
            <person name="Costa L."/>
            <person name="Castellani M."/>
            <person name="Scott A."/>
            <person name="Toegelov H."/>
            <person name="Fuchs J."/>
            <person name="Mata-Sucre Y."/>
            <person name="Dias Y."/>
            <person name="Vanzela A.L.L."/>
            <person name="Huettel B."/>
            <person name="Almeida C.C.S."/>
            <person name="Simkova H."/>
            <person name="Souza G."/>
            <person name="Pedrosa-Harand A."/>
            <person name="Macas J."/>
            <person name="Mayer K.F.X."/>
            <person name="Houben A."/>
            <person name="Marques A."/>
        </authorList>
    </citation>
    <scope>NUCLEOTIDE SEQUENCE [LARGE SCALE GENOMIC DNA]</scope>
    <source>
        <strain evidence="5">RhyTen1mFocal</strain>
    </source>
</reference>
<dbReference type="Proteomes" id="UP001210211">
    <property type="component" value="Unassembled WGS sequence"/>
</dbReference>
<dbReference type="GO" id="GO:0005542">
    <property type="term" value="F:folic acid binding"/>
    <property type="evidence" value="ECO:0007669"/>
    <property type="project" value="InterPro"/>
</dbReference>
<evidence type="ECO:0000259" key="4">
    <source>
        <dbReference type="SMART" id="SM01222"/>
    </source>
</evidence>
<proteinExistence type="predicted"/>
<dbReference type="PANTHER" id="PTHR12234:SF1">
    <property type="entry name" value="FORMIMINOTRANSFERASE N-TERMINAL SUBDOMAIN-CONTAINING PROTEIN"/>
    <property type="match status" value="1"/>
</dbReference>
<dbReference type="EC" id="2.1.2.5" evidence="1"/>
<dbReference type="EMBL" id="JAMRDG010000001">
    <property type="protein sequence ID" value="KAJ3698917.1"/>
    <property type="molecule type" value="Genomic_DNA"/>
</dbReference>
<evidence type="ECO:0000313" key="6">
    <source>
        <dbReference type="Proteomes" id="UP001210211"/>
    </source>
</evidence>
<feature type="domain" description="Formiminotransferase C-terminal subdomain" evidence="3">
    <location>
        <begin position="207"/>
        <end position="296"/>
    </location>
</feature>
<name>A0AAD5ZJ74_9POAL</name>
<feature type="domain" description="Formiminotransferase N-terminal subdomain" evidence="4">
    <location>
        <begin position="9"/>
        <end position="201"/>
    </location>
</feature>
<dbReference type="PANTHER" id="PTHR12234">
    <property type="entry name" value="FORMIMINOTRANSFERASE-CYCLODEAMINASE"/>
    <property type="match status" value="1"/>
</dbReference>
<dbReference type="SUPFAM" id="SSF55116">
    <property type="entry name" value="Formiminotransferase domain of formiminotransferase-cyclodeaminase"/>
    <property type="match status" value="2"/>
</dbReference>
<dbReference type="AlphaFoldDB" id="A0AAD5ZJ74"/>
<accession>A0AAD5ZJ74</accession>
<dbReference type="InterPro" id="IPR037070">
    <property type="entry name" value="Formiminotransferase_C_sf"/>
</dbReference>
<comment type="caution">
    <text evidence="5">The sequence shown here is derived from an EMBL/GenBank/DDBJ whole genome shotgun (WGS) entry which is preliminary data.</text>
</comment>
<dbReference type="InterPro" id="IPR037064">
    <property type="entry name" value="Formiminotransferase_N_sf"/>
</dbReference>
<dbReference type="SMART" id="SM01222">
    <property type="entry name" value="FTCD_N"/>
    <property type="match status" value="1"/>
</dbReference>
<dbReference type="InterPro" id="IPR051623">
    <property type="entry name" value="FTCD"/>
</dbReference>
<dbReference type="GO" id="GO:0030409">
    <property type="term" value="F:glutamate formimidoyltransferase activity"/>
    <property type="evidence" value="ECO:0007669"/>
    <property type="project" value="UniProtKB-EC"/>
</dbReference>
<evidence type="ECO:0000313" key="5">
    <source>
        <dbReference type="EMBL" id="KAJ3698917.1"/>
    </source>
</evidence>
<organism evidence="5 6">
    <name type="scientific">Rhynchospora tenuis</name>
    <dbReference type="NCBI Taxonomy" id="198213"/>
    <lineage>
        <taxon>Eukaryota</taxon>
        <taxon>Viridiplantae</taxon>
        <taxon>Streptophyta</taxon>
        <taxon>Embryophyta</taxon>
        <taxon>Tracheophyta</taxon>
        <taxon>Spermatophyta</taxon>
        <taxon>Magnoliopsida</taxon>
        <taxon>Liliopsida</taxon>
        <taxon>Poales</taxon>
        <taxon>Cyperaceae</taxon>
        <taxon>Cyperoideae</taxon>
        <taxon>Rhynchosporeae</taxon>
        <taxon>Rhynchospora</taxon>
    </lineage>
</organism>
<evidence type="ECO:0000259" key="3">
    <source>
        <dbReference type="SMART" id="SM01221"/>
    </source>
</evidence>
<dbReference type="InterPro" id="IPR022384">
    <property type="entry name" value="FormiminoTrfase_cat_dom_sf"/>
</dbReference>
<gene>
    <name evidence="5" type="ORF">LUZ61_002622</name>
</gene>